<dbReference type="Gene3D" id="3.30.710.10">
    <property type="entry name" value="Potassium Channel Kv1.1, Chain A"/>
    <property type="match status" value="1"/>
</dbReference>
<proteinExistence type="predicted"/>
<accession>A0AAD6YL13</accession>
<dbReference type="EMBL" id="JARJCW010000007">
    <property type="protein sequence ID" value="KAJ7222412.1"/>
    <property type="molecule type" value="Genomic_DNA"/>
</dbReference>
<dbReference type="AlphaFoldDB" id="A0AAD6YL13"/>
<gene>
    <name evidence="1" type="ORF">GGX14DRAFT_319133</name>
</gene>
<keyword evidence="2" id="KW-1185">Reference proteome</keyword>
<dbReference type="InterPro" id="IPR011333">
    <property type="entry name" value="SKP1/BTB/POZ_sf"/>
</dbReference>
<organism evidence="1 2">
    <name type="scientific">Mycena pura</name>
    <dbReference type="NCBI Taxonomy" id="153505"/>
    <lineage>
        <taxon>Eukaryota</taxon>
        <taxon>Fungi</taxon>
        <taxon>Dikarya</taxon>
        <taxon>Basidiomycota</taxon>
        <taxon>Agaricomycotina</taxon>
        <taxon>Agaricomycetes</taxon>
        <taxon>Agaricomycetidae</taxon>
        <taxon>Agaricales</taxon>
        <taxon>Marasmiineae</taxon>
        <taxon>Mycenaceae</taxon>
        <taxon>Mycena</taxon>
    </lineage>
</organism>
<reference evidence="1" key="1">
    <citation type="submission" date="2023-03" db="EMBL/GenBank/DDBJ databases">
        <title>Massive genome expansion in bonnet fungi (Mycena s.s.) driven by repeated elements and novel gene families across ecological guilds.</title>
        <authorList>
            <consortium name="Lawrence Berkeley National Laboratory"/>
            <person name="Harder C.B."/>
            <person name="Miyauchi S."/>
            <person name="Viragh M."/>
            <person name="Kuo A."/>
            <person name="Thoen E."/>
            <person name="Andreopoulos B."/>
            <person name="Lu D."/>
            <person name="Skrede I."/>
            <person name="Drula E."/>
            <person name="Henrissat B."/>
            <person name="Morin E."/>
            <person name="Kohler A."/>
            <person name="Barry K."/>
            <person name="LaButti K."/>
            <person name="Morin E."/>
            <person name="Salamov A."/>
            <person name="Lipzen A."/>
            <person name="Mereny Z."/>
            <person name="Hegedus B."/>
            <person name="Baldrian P."/>
            <person name="Stursova M."/>
            <person name="Weitz H."/>
            <person name="Taylor A."/>
            <person name="Grigoriev I.V."/>
            <person name="Nagy L.G."/>
            <person name="Martin F."/>
            <person name="Kauserud H."/>
        </authorList>
    </citation>
    <scope>NUCLEOTIDE SEQUENCE</scope>
    <source>
        <strain evidence="1">9144</strain>
    </source>
</reference>
<evidence type="ECO:0000313" key="2">
    <source>
        <dbReference type="Proteomes" id="UP001219525"/>
    </source>
</evidence>
<sequence>FPDGDIVLDIEQRLLKLHRKRLQCSSVFSDMLHIPQPAETDRIDGCPSVKFVGDAFADWEVALRWIYNKECANWLQLSLFDVLARAVRIATKYDICDLRQWGIKELTSRWPVDVVNVRLNSLPHAAEAIALAQECNVPEILPSAFYALSVQKFHSSADGGHSHTILHPNDLRRLIAGREALQDALVCIVIDPLTEAGCYNNVSCGQCAPRRAEYWRARLAPDPKSPWSSWLIRELEQMEGDDAFITSLCPECVHAHLSTLRWRLGRLRGAIPSFFLL</sequence>
<feature type="non-terminal residue" evidence="1">
    <location>
        <position position="1"/>
    </location>
</feature>
<comment type="caution">
    <text evidence="1">The sequence shown here is derived from an EMBL/GenBank/DDBJ whole genome shotgun (WGS) entry which is preliminary data.</text>
</comment>
<evidence type="ECO:0008006" key="3">
    <source>
        <dbReference type="Google" id="ProtNLM"/>
    </source>
</evidence>
<protein>
    <recommendedName>
        <fullName evidence="3">BTB domain-containing protein</fullName>
    </recommendedName>
</protein>
<dbReference type="Proteomes" id="UP001219525">
    <property type="component" value="Unassembled WGS sequence"/>
</dbReference>
<feature type="non-terminal residue" evidence="1">
    <location>
        <position position="277"/>
    </location>
</feature>
<name>A0AAD6YL13_9AGAR</name>
<evidence type="ECO:0000313" key="1">
    <source>
        <dbReference type="EMBL" id="KAJ7222412.1"/>
    </source>
</evidence>